<gene>
    <name evidence="1" type="ORF">LEP1GSC062_3274</name>
</gene>
<evidence type="ECO:0000313" key="1">
    <source>
        <dbReference type="EMBL" id="EQA61770.1"/>
    </source>
</evidence>
<dbReference type="Proteomes" id="UP000018747">
    <property type="component" value="Unassembled WGS sequence"/>
</dbReference>
<reference evidence="1" key="1">
    <citation type="submission" date="2013-05" db="EMBL/GenBank/DDBJ databases">
        <authorList>
            <person name="Harkins D.M."/>
            <person name="Durkin A.S."/>
            <person name="Brinkac L.M."/>
            <person name="Haft D.H."/>
            <person name="Selengut J.D."/>
            <person name="Sanka R."/>
            <person name="DePew J."/>
            <person name="Purushe J."/>
            <person name="Hartskeerl R.A."/>
            <person name="Ahmed A."/>
            <person name="van der Linden H."/>
            <person name="Goris M.G.A."/>
            <person name="Vinetz J.M."/>
            <person name="Sutton G.G."/>
            <person name="Nierman W.C."/>
            <person name="Fouts D.E."/>
        </authorList>
    </citation>
    <scope>NUCLEOTIDE SEQUENCE [LARGE SCALE GENOMIC DNA]</scope>
    <source>
        <strain evidence="1">L 60</strain>
    </source>
</reference>
<accession>V6HVD1</accession>
<dbReference type="AlphaFoldDB" id="V6HVD1"/>
<name>V6HVD1_9LEPT</name>
<evidence type="ECO:0000313" key="2">
    <source>
        <dbReference type="Proteomes" id="UP000018747"/>
    </source>
</evidence>
<keyword evidence="2" id="KW-1185">Reference proteome</keyword>
<dbReference type="EMBL" id="AHMT02000044">
    <property type="protein sequence ID" value="EQA61770.1"/>
    <property type="molecule type" value="Genomic_DNA"/>
</dbReference>
<sequence>MKDFVDELNNELKSKGLPGVTAGSQVQLKTCAGCGRGATVLYQSGRCRVCISTGYRNRFLPPGRIKFF</sequence>
<dbReference type="OrthoDB" id="9874459at2"/>
<comment type="caution">
    <text evidence="1">The sequence shown here is derived from an EMBL/GenBank/DDBJ whole genome shotgun (WGS) entry which is preliminary data.</text>
</comment>
<organism evidence="1 2">
    <name type="scientific">Leptospira alexanderi serovar Manhao 3 str. L 60</name>
    <dbReference type="NCBI Taxonomy" id="1049759"/>
    <lineage>
        <taxon>Bacteria</taxon>
        <taxon>Pseudomonadati</taxon>
        <taxon>Spirochaetota</taxon>
        <taxon>Spirochaetia</taxon>
        <taxon>Leptospirales</taxon>
        <taxon>Leptospiraceae</taxon>
        <taxon>Leptospira</taxon>
    </lineage>
</organism>
<proteinExistence type="predicted"/>
<dbReference type="RefSeq" id="WP_010579316.1">
    <property type="nucleotide sequence ID" value="NZ_AHMT02000044.1"/>
</dbReference>
<protein>
    <submittedName>
        <fullName evidence="1">Uncharacterized protein</fullName>
    </submittedName>
</protein>